<dbReference type="AlphaFoldDB" id="A0A1I5ERL9"/>
<reference evidence="3" key="1">
    <citation type="submission" date="2016-10" db="EMBL/GenBank/DDBJ databases">
        <authorList>
            <person name="Varghese N."/>
            <person name="Submissions S."/>
        </authorList>
    </citation>
    <scope>NUCLEOTIDE SEQUENCE [LARGE SCALE GENOMIC DNA]</scope>
    <source>
        <strain evidence="3">DS-12</strain>
    </source>
</reference>
<dbReference type="EMBL" id="FOVI01000022">
    <property type="protein sequence ID" value="SFO14117.1"/>
    <property type="molecule type" value="Genomic_DNA"/>
</dbReference>
<gene>
    <name evidence="2" type="ORF">SAMN05421741_12218</name>
</gene>
<evidence type="ECO:0000313" key="2">
    <source>
        <dbReference type="EMBL" id="SFO14117.1"/>
    </source>
</evidence>
<proteinExistence type="predicted"/>
<name>A0A1I5ERL9_9FLAO</name>
<keyword evidence="1" id="KW-0732">Signal</keyword>
<keyword evidence="3" id="KW-1185">Reference proteome</keyword>
<protein>
    <submittedName>
        <fullName evidence="2">Uncharacterized protein</fullName>
    </submittedName>
</protein>
<dbReference type="STRING" id="913024.SAMN05421741_12218"/>
<accession>A0A1I5ERL9</accession>
<dbReference type="OrthoDB" id="978006at2"/>
<dbReference type="RefSeq" id="WP_143095662.1">
    <property type="nucleotide sequence ID" value="NZ_FOVI01000022.1"/>
</dbReference>
<feature type="chain" id="PRO_5011693719" evidence="1">
    <location>
        <begin position="20"/>
        <end position="219"/>
    </location>
</feature>
<dbReference type="Proteomes" id="UP000199036">
    <property type="component" value="Unassembled WGS sequence"/>
</dbReference>
<feature type="signal peptide" evidence="1">
    <location>
        <begin position="1"/>
        <end position="19"/>
    </location>
</feature>
<sequence length="219" mass="25191">MKKVIFILSFGIFSVTTNAQMTLQSGGEGTLTFRKSADFNDAAIAGSRYLTEQYQNTKVNKGTQNFLIRYNAYNDIMEYKNGSDILELVKDKNTHFEFQDGSVYELFKYEFNKKAVERYHRVLVSNKNATISKYQSIKLIPATKAANSYESDKQATYKENEEVYFITYNNQTFEFDGKQKSLEKIISGKSDAIKAFYKENKIKENDSDMIKLGNFLATI</sequence>
<organism evidence="2 3">
    <name type="scientific">Paenimyroides ummariense</name>
    <dbReference type="NCBI Taxonomy" id="913024"/>
    <lineage>
        <taxon>Bacteria</taxon>
        <taxon>Pseudomonadati</taxon>
        <taxon>Bacteroidota</taxon>
        <taxon>Flavobacteriia</taxon>
        <taxon>Flavobacteriales</taxon>
        <taxon>Flavobacteriaceae</taxon>
        <taxon>Paenimyroides</taxon>
    </lineage>
</organism>
<evidence type="ECO:0000256" key="1">
    <source>
        <dbReference type="SAM" id="SignalP"/>
    </source>
</evidence>
<evidence type="ECO:0000313" key="3">
    <source>
        <dbReference type="Proteomes" id="UP000199036"/>
    </source>
</evidence>